<keyword evidence="3" id="KW-1185">Reference proteome</keyword>
<dbReference type="EMBL" id="JABAIA010000001">
    <property type="protein sequence ID" value="NLR65339.1"/>
    <property type="molecule type" value="Genomic_DNA"/>
</dbReference>
<evidence type="ECO:0008006" key="4">
    <source>
        <dbReference type="Google" id="ProtNLM"/>
    </source>
</evidence>
<keyword evidence="1" id="KW-0472">Membrane</keyword>
<dbReference type="AlphaFoldDB" id="A0A847RE55"/>
<feature type="transmembrane region" description="Helical" evidence="1">
    <location>
        <begin position="40"/>
        <end position="60"/>
    </location>
</feature>
<evidence type="ECO:0000313" key="2">
    <source>
        <dbReference type="EMBL" id="NLR65339.1"/>
    </source>
</evidence>
<dbReference type="Proteomes" id="UP000570474">
    <property type="component" value="Unassembled WGS sequence"/>
</dbReference>
<gene>
    <name evidence="2" type="ORF">HGH92_13555</name>
</gene>
<accession>A0A847RE55</accession>
<protein>
    <recommendedName>
        <fullName evidence="4">Beta-carotene 15,15'-monooxygenase</fullName>
    </recommendedName>
</protein>
<evidence type="ECO:0000256" key="1">
    <source>
        <dbReference type="SAM" id="Phobius"/>
    </source>
</evidence>
<sequence length="281" mass="32134">MKLTLTRTRLLTFLFMIAVVLKIMSLLVSGHGHPLTDKILSGLTLDLLLLRLIILVHGTYGRYQQLRQQYPLQDFPELLSAALRPLIRNDKVCRVLVTETTLAYYAIFRWKKQASMPAFSWYSRQGAAAVYGIFIFLLLLEMTGMGLLLSRLNYPVLHRVMLAAGAYSVVFLLAHLKAICYRPVQLDDNGILLRYGIITSLHIPFDQVRTVRDLRRLPPADNTVLQLSLLKAFEPGNVALELKQPISLYLLYKQKKAVKQFIFRLDDPASFRKTLESRITC</sequence>
<proteinExistence type="predicted"/>
<organism evidence="2 3">
    <name type="scientific">Chitinophaga varians</name>
    <dbReference type="NCBI Taxonomy" id="2202339"/>
    <lineage>
        <taxon>Bacteria</taxon>
        <taxon>Pseudomonadati</taxon>
        <taxon>Bacteroidota</taxon>
        <taxon>Chitinophagia</taxon>
        <taxon>Chitinophagales</taxon>
        <taxon>Chitinophagaceae</taxon>
        <taxon>Chitinophaga</taxon>
    </lineage>
</organism>
<reference evidence="2 3" key="1">
    <citation type="submission" date="2020-04" db="EMBL/GenBank/DDBJ databases">
        <authorList>
            <person name="Yin C."/>
        </authorList>
    </citation>
    <scope>NUCLEOTIDE SEQUENCE [LARGE SCALE GENOMIC DNA]</scope>
    <source>
        <strain evidence="2 3">Ae27</strain>
    </source>
</reference>
<feature type="transmembrane region" description="Helical" evidence="1">
    <location>
        <begin position="128"/>
        <end position="149"/>
    </location>
</feature>
<evidence type="ECO:0000313" key="3">
    <source>
        <dbReference type="Proteomes" id="UP000570474"/>
    </source>
</evidence>
<keyword evidence="1" id="KW-1133">Transmembrane helix</keyword>
<feature type="transmembrane region" description="Helical" evidence="1">
    <location>
        <begin position="156"/>
        <end position="176"/>
    </location>
</feature>
<dbReference type="RefSeq" id="WP_168871234.1">
    <property type="nucleotide sequence ID" value="NZ_JABAIA010000001.1"/>
</dbReference>
<name>A0A847RE55_9BACT</name>
<comment type="caution">
    <text evidence="2">The sequence shown here is derived from an EMBL/GenBank/DDBJ whole genome shotgun (WGS) entry which is preliminary data.</text>
</comment>
<keyword evidence="1" id="KW-0812">Transmembrane</keyword>